<proteinExistence type="predicted"/>
<dbReference type="GO" id="GO:0006567">
    <property type="term" value="P:L-threonine catabolic process"/>
    <property type="evidence" value="ECO:0007669"/>
    <property type="project" value="TreeGrafter"/>
</dbReference>
<evidence type="ECO:0000313" key="5">
    <source>
        <dbReference type="EMBL" id="MBA4608416.1"/>
    </source>
</evidence>
<evidence type="ECO:0000256" key="3">
    <source>
        <dbReference type="ARBA" id="ARBA00023239"/>
    </source>
</evidence>
<evidence type="ECO:0000313" key="6">
    <source>
        <dbReference type="Proteomes" id="UP000550354"/>
    </source>
</evidence>
<evidence type="ECO:0000256" key="2">
    <source>
        <dbReference type="ARBA" id="ARBA00022898"/>
    </source>
</evidence>
<dbReference type="SUPFAM" id="SSF53686">
    <property type="entry name" value="Tryptophan synthase beta subunit-like PLP-dependent enzymes"/>
    <property type="match status" value="1"/>
</dbReference>
<dbReference type="GO" id="GO:0009097">
    <property type="term" value="P:isoleucine biosynthetic process"/>
    <property type="evidence" value="ECO:0007669"/>
    <property type="project" value="TreeGrafter"/>
</dbReference>
<dbReference type="GO" id="GO:0003941">
    <property type="term" value="F:L-serine ammonia-lyase activity"/>
    <property type="evidence" value="ECO:0007669"/>
    <property type="project" value="TreeGrafter"/>
</dbReference>
<dbReference type="InterPro" id="IPR050147">
    <property type="entry name" value="Ser/Thr_Dehydratase"/>
</dbReference>
<keyword evidence="3" id="KW-0456">Lyase</keyword>
<organism evidence="5 6">
    <name type="scientific">Aeromicrobium phoceense</name>
    <dbReference type="NCBI Taxonomy" id="2754045"/>
    <lineage>
        <taxon>Bacteria</taxon>
        <taxon>Bacillati</taxon>
        <taxon>Actinomycetota</taxon>
        <taxon>Actinomycetes</taxon>
        <taxon>Propionibacteriales</taxon>
        <taxon>Nocardioidaceae</taxon>
        <taxon>Aeromicrobium</taxon>
    </lineage>
</organism>
<dbReference type="Pfam" id="PF00291">
    <property type="entry name" value="PALP"/>
    <property type="match status" value="1"/>
</dbReference>
<dbReference type="AlphaFoldDB" id="A0A838XIH1"/>
<dbReference type="Proteomes" id="UP000550354">
    <property type="component" value="Unassembled WGS sequence"/>
</dbReference>
<evidence type="ECO:0000259" key="4">
    <source>
        <dbReference type="Pfam" id="PF00291"/>
    </source>
</evidence>
<name>A0A838XIH1_9ACTN</name>
<protein>
    <submittedName>
        <fullName evidence="5">Threonine/serine dehydratase</fullName>
    </submittedName>
</protein>
<reference evidence="5 6" key="1">
    <citation type="submission" date="2020-07" db="EMBL/GenBank/DDBJ databases">
        <title>Draft genome and description of Aeromicrobium phoceense strain Marseille-Q0843 isolated from healthy skin swab.</title>
        <authorList>
            <person name="Boxberger M."/>
            <person name="La Scola B."/>
        </authorList>
    </citation>
    <scope>NUCLEOTIDE SEQUENCE [LARGE SCALE GENOMIC DNA]</scope>
    <source>
        <strain evidence="5 6">Marseille-Q0843</strain>
    </source>
</reference>
<comment type="cofactor">
    <cofactor evidence="1">
        <name>pyridoxal 5'-phosphate</name>
        <dbReference type="ChEBI" id="CHEBI:597326"/>
    </cofactor>
</comment>
<feature type="domain" description="Tryptophan synthase beta chain-like PALP" evidence="4">
    <location>
        <begin position="17"/>
        <end position="299"/>
    </location>
</feature>
<gene>
    <name evidence="5" type="ORF">H1W00_08005</name>
</gene>
<sequence>MTVTRQDVQAAAQRIKGRVRRTPLWRASADDSLWLKLEQLQHCGVFKTRGAFNRQLAGVEAGEITDAGIVVASGGNAGLAQAFAARELGLRATVFVPESAPQVKVDRIAAYGAEVRRVGSEFAEAYRASVDFAEQSGAVLAHAYDQVEVAAGAGTLAEEILEDEPSIDTIVVAVGGGGLFAGVAASALGRARVVAVEPELCPTLHRAMEAGGPVDVSVSGVAADSLGARRLGDLAFAAVEAESPVPVMVTDDEIVAARSALWDEFRVPSEHGAAAAYAALHSGRYVPQPGERVAVVVCGANTDTATLASRPAR</sequence>
<dbReference type="GO" id="GO:0004794">
    <property type="term" value="F:threonine deaminase activity"/>
    <property type="evidence" value="ECO:0007669"/>
    <property type="project" value="TreeGrafter"/>
</dbReference>
<dbReference type="InterPro" id="IPR001926">
    <property type="entry name" value="TrpB-like_PALP"/>
</dbReference>
<dbReference type="RefSeq" id="WP_181755218.1">
    <property type="nucleotide sequence ID" value="NZ_JACEOG010000001.1"/>
</dbReference>
<dbReference type="EMBL" id="JACEOG010000001">
    <property type="protein sequence ID" value="MBA4608416.1"/>
    <property type="molecule type" value="Genomic_DNA"/>
</dbReference>
<evidence type="ECO:0000256" key="1">
    <source>
        <dbReference type="ARBA" id="ARBA00001933"/>
    </source>
</evidence>
<dbReference type="NCBIfam" id="NF006094">
    <property type="entry name" value="PRK08246.1"/>
    <property type="match status" value="1"/>
</dbReference>
<accession>A0A838XIH1</accession>
<comment type="caution">
    <text evidence="5">The sequence shown here is derived from an EMBL/GenBank/DDBJ whole genome shotgun (WGS) entry which is preliminary data.</text>
</comment>
<dbReference type="PANTHER" id="PTHR48078:SF6">
    <property type="entry name" value="L-THREONINE DEHYDRATASE CATABOLIC TDCB"/>
    <property type="match status" value="1"/>
</dbReference>
<dbReference type="GO" id="GO:0006565">
    <property type="term" value="P:L-serine catabolic process"/>
    <property type="evidence" value="ECO:0007669"/>
    <property type="project" value="TreeGrafter"/>
</dbReference>
<keyword evidence="2" id="KW-0663">Pyridoxal phosphate</keyword>
<dbReference type="Gene3D" id="3.40.50.1100">
    <property type="match status" value="2"/>
</dbReference>
<keyword evidence="6" id="KW-1185">Reference proteome</keyword>
<dbReference type="InterPro" id="IPR036052">
    <property type="entry name" value="TrpB-like_PALP_sf"/>
</dbReference>
<dbReference type="PANTHER" id="PTHR48078">
    <property type="entry name" value="THREONINE DEHYDRATASE, MITOCHONDRIAL-RELATED"/>
    <property type="match status" value="1"/>
</dbReference>